<dbReference type="Gene3D" id="3.40.50.1820">
    <property type="entry name" value="alpha/beta hydrolase"/>
    <property type="match status" value="1"/>
</dbReference>
<proteinExistence type="predicted"/>
<dbReference type="HOGENOM" id="CLU_020336_43_0_11"/>
<evidence type="ECO:0000313" key="3">
    <source>
        <dbReference type="Proteomes" id="UP000007947"/>
    </source>
</evidence>
<gene>
    <name evidence="2" type="ordered locus">MLP_04070</name>
</gene>
<dbReference type="PANTHER" id="PTHR43689:SF8">
    <property type="entry name" value="ALPHA_BETA-HYDROLASES SUPERFAMILY PROTEIN"/>
    <property type="match status" value="1"/>
</dbReference>
<dbReference type="AlphaFoldDB" id="F5XJ95"/>
<accession>F5XJ95</accession>
<organism evidence="2 3">
    <name type="scientific">Microlunatus phosphovorus (strain ATCC 700054 / DSM 10555 / JCM 9379 / NBRC 101784 / NCIMB 13414 / VKM Ac-1990 / NM-1)</name>
    <dbReference type="NCBI Taxonomy" id="1032480"/>
    <lineage>
        <taxon>Bacteria</taxon>
        <taxon>Bacillati</taxon>
        <taxon>Actinomycetota</taxon>
        <taxon>Actinomycetes</taxon>
        <taxon>Propionibacteriales</taxon>
        <taxon>Propionibacteriaceae</taxon>
        <taxon>Microlunatus</taxon>
    </lineage>
</organism>
<feature type="domain" description="AB hydrolase-1" evidence="1">
    <location>
        <begin position="34"/>
        <end position="264"/>
    </location>
</feature>
<reference evidence="2 3" key="1">
    <citation type="submission" date="2011-05" db="EMBL/GenBank/DDBJ databases">
        <title>Whole genome sequence of Microlunatus phosphovorus NM-1.</title>
        <authorList>
            <person name="Hosoyama A."/>
            <person name="Sasaki K."/>
            <person name="Harada T."/>
            <person name="Igarashi R."/>
            <person name="Kawakoshi A."/>
            <person name="Sasagawa M."/>
            <person name="Fukada J."/>
            <person name="Nakamura S."/>
            <person name="Katano Y."/>
            <person name="Hanada S."/>
            <person name="Kamagata Y."/>
            <person name="Nakamura N."/>
            <person name="Yamazaki S."/>
            <person name="Fujita N."/>
        </authorList>
    </citation>
    <scope>NUCLEOTIDE SEQUENCE [LARGE SCALE GENOMIC DNA]</scope>
    <source>
        <strain evidence="3">ATCC 700054 / DSM 10555 / JCM 9379 / NBRC 101784 / NCIMB 13414 / VKM Ac-1990 / NM-1</strain>
    </source>
</reference>
<dbReference type="STRING" id="1032480.MLP_04070"/>
<dbReference type="eggNOG" id="COG0596">
    <property type="taxonomic scope" value="Bacteria"/>
</dbReference>
<evidence type="ECO:0000313" key="2">
    <source>
        <dbReference type="EMBL" id="BAK33421.1"/>
    </source>
</evidence>
<dbReference type="Pfam" id="PF12697">
    <property type="entry name" value="Abhydrolase_6"/>
    <property type="match status" value="1"/>
</dbReference>
<dbReference type="Proteomes" id="UP000007947">
    <property type="component" value="Chromosome"/>
</dbReference>
<dbReference type="PANTHER" id="PTHR43689">
    <property type="entry name" value="HYDROLASE"/>
    <property type="match status" value="1"/>
</dbReference>
<dbReference type="KEGG" id="mph:MLP_04070"/>
<dbReference type="InterPro" id="IPR000073">
    <property type="entry name" value="AB_hydrolase_1"/>
</dbReference>
<protein>
    <recommendedName>
        <fullName evidence="1">AB hydrolase-1 domain-containing protein</fullName>
    </recommendedName>
</protein>
<dbReference type="GO" id="GO:0003824">
    <property type="term" value="F:catalytic activity"/>
    <property type="evidence" value="ECO:0007669"/>
    <property type="project" value="UniProtKB-ARBA"/>
</dbReference>
<keyword evidence="3" id="KW-1185">Reference proteome</keyword>
<evidence type="ECO:0000259" key="1">
    <source>
        <dbReference type="Pfam" id="PF12697"/>
    </source>
</evidence>
<name>F5XJ95_MICPN</name>
<sequence>MTLKIRAGAMPGHNHGVTAERAPMVRELGRGRPILVVHGGMGNEVPWLRVAKAMSTRYRVVLIRRRLYRLEIPVRLEQAIADQVAEVLDVARGFDEPCVIVGHSSGALIALEALAADSGPFAGGIIYEPPTPLPELPFGEPGLGPRARAALDAGHVGRALQIYLREGFRAPNWWSAVAPALALLPVVRQFVPRQIDDYESMVRLGVRLDAYATIDCPLWVLAGEKSPAHFRQRSARLAATHPRADLVMLPGAGHNANQSQPRRLGDLICDFAKPLIGDSAGRA</sequence>
<dbReference type="SUPFAM" id="SSF53474">
    <property type="entry name" value="alpha/beta-Hydrolases"/>
    <property type="match status" value="1"/>
</dbReference>
<dbReference type="InterPro" id="IPR029058">
    <property type="entry name" value="AB_hydrolase_fold"/>
</dbReference>
<dbReference type="EMBL" id="AP012204">
    <property type="protein sequence ID" value="BAK33421.1"/>
    <property type="molecule type" value="Genomic_DNA"/>
</dbReference>